<feature type="compositionally biased region" description="Low complexity" evidence="5">
    <location>
        <begin position="222"/>
        <end position="236"/>
    </location>
</feature>
<dbReference type="InterPro" id="IPR004861">
    <property type="entry name" value="Siw14-like"/>
</dbReference>
<keyword evidence="2" id="KW-0378">Hydrolase</keyword>
<gene>
    <name evidence="6" type="ORF">Q8F55_005920</name>
</gene>
<dbReference type="Proteomes" id="UP001565368">
    <property type="component" value="Unassembled WGS sequence"/>
</dbReference>
<accession>A0ABR3Q3Q7</accession>
<dbReference type="GeneID" id="95986963"/>
<proteinExistence type="predicted"/>
<keyword evidence="7" id="KW-1185">Reference proteome</keyword>
<reference evidence="6 7" key="1">
    <citation type="submission" date="2023-08" db="EMBL/GenBank/DDBJ databases">
        <title>Annotated Genome Sequence of Vanrija albida AlHP1.</title>
        <authorList>
            <person name="Herzog R."/>
        </authorList>
    </citation>
    <scope>NUCLEOTIDE SEQUENCE [LARGE SCALE GENOMIC DNA]</scope>
    <source>
        <strain evidence="6 7">AlHP1</strain>
    </source>
</reference>
<feature type="region of interest" description="Disordered" evidence="5">
    <location>
        <begin position="196"/>
        <end position="245"/>
    </location>
</feature>
<evidence type="ECO:0000313" key="7">
    <source>
        <dbReference type="Proteomes" id="UP001565368"/>
    </source>
</evidence>
<dbReference type="RefSeq" id="XP_069209040.1">
    <property type="nucleotide sequence ID" value="XM_069354398.1"/>
</dbReference>
<feature type="compositionally biased region" description="Acidic residues" evidence="5">
    <location>
        <begin position="384"/>
        <end position="414"/>
    </location>
</feature>
<dbReference type="PANTHER" id="PTHR31126:SF8">
    <property type="entry name" value="TYROSINE-PROTEIN PHOSPHATASE OCA1-RELATED"/>
    <property type="match status" value="1"/>
</dbReference>
<dbReference type="Gene3D" id="3.90.190.10">
    <property type="entry name" value="Protein tyrosine phosphatase superfamily"/>
    <property type="match status" value="1"/>
</dbReference>
<dbReference type="EC" id="3.1.3.48" evidence="1"/>
<name>A0ABR3Q3Q7_9TREE</name>
<evidence type="ECO:0000256" key="3">
    <source>
        <dbReference type="ARBA" id="ARBA00022912"/>
    </source>
</evidence>
<protein>
    <recommendedName>
        <fullName evidence="4">Putative tyrosine-protein phosphatase OCA1</fullName>
        <ecNumber evidence="1">3.1.3.48</ecNumber>
    </recommendedName>
</protein>
<organism evidence="6 7">
    <name type="scientific">Vanrija albida</name>
    <dbReference type="NCBI Taxonomy" id="181172"/>
    <lineage>
        <taxon>Eukaryota</taxon>
        <taxon>Fungi</taxon>
        <taxon>Dikarya</taxon>
        <taxon>Basidiomycota</taxon>
        <taxon>Agaricomycotina</taxon>
        <taxon>Tremellomycetes</taxon>
        <taxon>Trichosporonales</taxon>
        <taxon>Trichosporonaceae</taxon>
        <taxon>Vanrija</taxon>
    </lineage>
</organism>
<evidence type="ECO:0000256" key="5">
    <source>
        <dbReference type="SAM" id="MobiDB-lite"/>
    </source>
</evidence>
<feature type="region of interest" description="Disordered" evidence="5">
    <location>
        <begin position="261"/>
        <end position="429"/>
    </location>
</feature>
<sequence length="429" mass="46534">MLTPPYHFSIVSAPLGPSSTSNHILYRGSFPAARNASFLRRLGIKTLVCLRKKPLKDDEPLAVWAVKRGIDVQWVKAEKMTEEKLGMERQEVGDVLKILLNPAAYPIYIADADGTSHTTLVVAALRKLQGWHRDCIMSEIFRFEPDHDDLPLESFMTSYLSLSGGKDDPQASLSLPPAPYPSWLWPSVPVIPEKSRHTIPFRNNERSTSSAPSMRSDRDRAASGASTASTGSAAPSLPFPNPLTVRRHPSMRLTFPAAPPLAAATVSTSQPRSEKSGLSRQTPTSEASDSLGLTQTSTSAADAPPAPVAPGMGARRVSFHDPNARFDPETDLNDSPTGETGPSAARWNGRTPSGGSGGIEGDVSAFDDDDEDDEDEGQDSHRDEEDDADLEDDEYSEDEESDEEEEEEEDEDEPPTSQFISALDLAGFG</sequence>
<feature type="compositionally biased region" description="Acidic residues" evidence="5">
    <location>
        <begin position="365"/>
        <end position="377"/>
    </location>
</feature>
<feature type="compositionally biased region" description="Polar residues" evidence="5">
    <location>
        <begin position="278"/>
        <end position="299"/>
    </location>
</feature>
<dbReference type="SUPFAM" id="SSF52799">
    <property type="entry name" value="(Phosphotyrosine protein) phosphatases II"/>
    <property type="match status" value="1"/>
</dbReference>
<evidence type="ECO:0000256" key="1">
    <source>
        <dbReference type="ARBA" id="ARBA00013064"/>
    </source>
</evidence>
<comment type="caution">
    <text evidence="6">The sequence shown here is derived from an EMBL/GenBank/DDBJ whole genome shotgun (WGS) entry which is preliminary data.</text>
</comment>
<evidence type="ECO:0000256" key="4">
    <source>
        <dbReference type="ARBA" id="ARBA00039934"/>
    </source>
</evidence>
<feature type="compositionally biased region" description="Basic and acidic residues" evidence="5">
    <location>
        <begin position="318"/>
        <end position="328"/>
    </location>
</feature>
<evidence type="ECO:0000313" key="6">
    <source>
        <dbReference type="EMBL" id="KAL1409096.1"/>
    </source>
</evidence>
<dbReference type="InterPro" id="IPR029021">
    <property type="entry name" value="Prot-tyrosine_phosphatase-like"/>
</dbReference>
<keyword evidence="3" id="KW-0904">Protein phosphatase</keyword>
<evidence type="ECO:0000256" key="2">
    <source>
        <dbReference type="ARBA" id="ARBA00022801"/>
    </source>
</evidence>
<dbReference type="Pfam" id="PF03162">
    <property type="entry name" value="Y_phosphatase2"/>
    <property type="match status" value="1"/>
</dbReference>
<dbReference type="PANTHER" id="PTHR31126">
    <property type="entry name" value="TYROSINE-PROTEIN PHOSPHATASE"/>
    <property type="match status" value="1"/>
</dbReference>
<dbReference type="EMBL" id="JBBXJM010000004">
    <property type="protein sequence ID" value="KAL1409096.1"/>
    <property type="molecule type" value="Genomic_DNA"/>
</dbReference>